<feature type="chain" id="PRO_5042280876" description="Secreted protein" evidence="2">
    <location>
        <begin position="20"/>
        <end position="112"/>
    </location>
</feature>
<keyword evidence="2" id="KW-0732">Signal</keyword>
<protein>
    <recommendedName>
        <fullName evidence="5">Secreted protein</fullName>
    </recommendedName>
</protein>
<organism evidence="3 4">
    <name type="scientific">Acropora cervicornis</name>
    <name type="common">Staghorn coral</name>
    <dbReference type="NCBI Taxonomy" id="6130"/>
    <lineage>
        <taxon>Eukaryota</taxon>
        <taxon>Metazoa</taxon>
        <taxon>Cnidaria</taxon>
        <taxon>Anthozoa</taxon>
        <taxon>Hexacorallia</taxon>
        <taxon>Scleractinia</taxon>
        <taxon>Astrocoeniina</taxon>
        <taxon>Acroporidae</taxon>
        <taxon>Acropora</taxon>
    </lineage>
</organism>
<dbReference type="AlphaFoldDB" id="A0AAD9QAK0"/>
<comment type="caution">
    <text evidence="3">The sequence shown here is derived from an EMBL/GenBank/DDBJ whole genome shotgun (WGS) entry which is preliminary data.</text>
</comment>
<accession>A0AAD9QAK0</accession>
<evidence type="ECO:0000256" key="1">
    <source>
        <dbReference type="SAM" id="MobiDB-lite"/>
    </source>
</evidence>
<gene>
    <name evidence="3" type="ORF">P5673_020029</name>
</gene>
<reference evidence="3" key="1">
    <citation type="journal article" date="2023" name="G3 (Bethesda)">
        <title>Whole genome assembly and annotation of the endangered Caribbean coral Acropora cervicornis.</title>
        <authorList>
            <person name="Selwyn J.D."/>
            <person name="Vollmer S.V."/>
        </authorList>
    </citation>
    <scope>NUCLEOTIDE SEQUENCE</scope>
    <source>
        <strain evidence="3">K2</strain>
    </source>
</reference>
<evidence type="ECO:0000256" key="2">
    <source>
        <dbReference type="SAM" id="SignalP"/>
    </source>
</evidence>
<evidence type="ECO:0000313" key="3">
    <source>
        <dbReference type="EMBL" id="KAK2557668.1"/>
    </source>
</evidence>
<dbReference type="EMBL" id="JARQWQ010000048">
    <property type="protein sequence ID" value="KAK2557668.1"/>
    <property type="molecule type" value="Genomic_DNA"/>
</dbReference>
<sequence>MYALMVLTPLLLISDVAFGVPQGFVLGPLLPVMHLSVGGHNTSTMEWSFNYMQMVPRFIFLLICLHADCPQRSLAFTPVYRISPPTSFPGSLLPTRESGRPLPLVDDERPWE</sequence>
<dbReference type="Proteomes" id="UP001249851">
    <property type="component" value="Unassembled WGS sequence"/>
</dbReference>
<evidence type="ECO:0008006" key="5">
    <source>
        <dbReference type="Google" id="ProtNLM"/>
    </source>
</evidence>
<feature type="signal peptide" evidence="2">
    <location>
        <begin position="1"/>
        <end position="19"/>
    </location>
</feature>
<keyword evidence="4" id="KW-1185">Reference proteome</keyword>
<reference evidence="3" key="2">
    <citation type="journal article" date="2023" name="Science">
        <title>Genomic signatures of disease resistance in endangered staghorn corals.</title>
        <authorList>
            <person name="Vollmer S.V."/>
            <person name="Selwyn J.D."/>
            <person name="Despard B.A."/>
            <person name="Roesel C.L."/>
        </authorList>
    </citation>
    <scope>NUCLEOTIDE SEQUENCE</scope>
    <source>
        <strain evidence="3">K2</strain>
    </source>
</reference>
<name>A0AAD9QAK0_ACRCE</name>
<evidence type="ECO:0000313" key="4">
    <source>
        <dbReference type="Proteomes" id="UP001249851"/>
    </source>
</evidence>
<feature type="region of interest" description="Disordered" evidence="1">
    <location>
        <begin position="83"/>
        <end position="112"/>
    </location>
</feature>
<proteinExistence type="predicted"/>